<evidence type="ECO:0000256" key="2">
    <source>
        <dbReference type="ARBA" id="ARBA00022884"/>
    </source>
</evidence>
<keyword evidence="2 3" id="KW-0694">RNA-binding</keyword>
<dbReference type="PANTHER" id="PTHR13976">
    <property type="entry name" value="HETEROGENEOUS NUCLEAR RIBONUCLEOPROTEIN-RELATED"/>
    <property type="match status" value="1"/>
</dbReference>
<dbReference type="InterPro" id="IPR000504">
    <property type="entry name" value="RRM_dom"/>
</dbReference>
<organism evidence="6 7">
    <name type="scientific">Pleurodeles waltl</name>
    <name type="common">Iberian ribbed newt</name>
    <dbReference type="NCBI Taxonomy" id="8319"/>
    <lineage>
        <taxon>Eukaryota</taxon>
        <taxon>Metazoa</taxon>
        <taxon>Chordata</taxon>
        <taxon>Craniata</taxon>
        <taxon>Vertebrata</taxon>
        <taxon>Euteleostomi</taxon>
        <taxon>Amphibia</taxon>
        <taxon>Batrachia</taxon>
        <taxon>Caudata</taxon>
        <taxon>Salamandroidea</taxon>
        <taxon>Salamandridae</taxon>
        <taxon>Pleurodelinae</taxon>
        <taxon>Pleurodeles</taxon>
    </lineage>
</organism>
<evidence type="ECO:0000313" key="6">
    <source>
        <dbReference type="EMBL" id="KAJ1193079.1"/>
    </source>
</evidence>
<dbReference type="InterPro" id="IPR047188">
    <property type="entry name" value="RRM4_RBM12B"/>
</dbReference>
<dbReference type="Proteomes" id="UP001066276">
    <property type="component" value="Chromosome 2_2"/>
</dbReference>
<dbReference type="Gene3D" id="3.30.70.330">
    <property type="match status" value="5"/>
</dbReference>
<evidence type="ECO:0000256" key="4">
    <source>
        <dbReference type="SAM" id="MobiDB-lite"/>
    </source>
</evidence>
<dbReference type="CDD" id="cd12748">
    <property type="entry name" value="RRM4_RBM12B"/>
    <property type="match status" value="1"/>
</dbReference>
<evidence type="ECO:0000259" key="5">
    <source>
        <dbReference type="PROSITE" id="PS50102"/>
    </source>
</evidence>
<dbReference type="GO" id="GO:0003723">
    <property type="term" value="F:RNA binding"/>
    <property type="evidence" value="ECO:0007669"/>
    <property type="project" value="UniProtKB-UniRule"/>
</dbReference>
<dbReference type="SMART" id="SM00360">
    <property type="entry name" value="RRM"/>
    <property type="match status" value="5"/>
</dbReference>
<dbReference type="InterPro" id="IPR012677">
    <property type="entry name" value="Nucleotide-bd_a/b_plait_sf"/>
</dbReference>
<dbReference type="AlphaFoldDB" id="A0AAV7UXH6"/>
<dbReference type="InterPro" id="IPR050666">
    <property type="entry name" value="ESRP"/>
</dbReference>
<dbReference type="Pfam" id="PF00076">
    <property type="entry name" value="RRM_1"/>
    <property type="match status" value="3"/>
</dbReference>
<comment type="caution">
    <text evidence="6">The sequence shown here is derived from an EMBL/GenBank/DDBJ whole genome shotgun (WGS) entry which is preliminary data.</text>
</comment>
<dbReference type="InterPro" id="IPR035979">
    <property type="entry name" value="RBD_domain_sf"/>
</dbReference>
<feature type="domain" description="RRM" evidence="5">
    <location>
        <begin position="281"/>
        <end position="356"/>
    </location>
</feature>
<feature type="compositionally biased region" description="Polar residues" evidence="4">
    <location>
        <begin position="256"/>
        <end position="265"/>
    </location>
</feature>
<reference evidence="6" key="1">
    <citation type="journal article" date="2022" name="bioRxiv">
        <title>Sequencing and chromosome-scale assembly of the giantPleurodeles waltlgenome.</title>
        <authorList>
            <person name="Brown T."/>
            <person name="Elewa A."/>
            <person name="Iarovenko S."/>
            <person name="Subramanian E."/>
            <person name="Araus A.J."/>
            <person name="Petzold A."/>
            <person name="Susuki M."/>
            <person name="Suzuki K.-i.T."/>
            <person name="Hayashi T."/>
            <person name="Toyoda A."/>
            <person name="Oliveira C."/>
            <person name="Osipova E."/>
            <person name="Leigh N.D."/>
            <person name="Simon A."/>
            <person name="Yun M.H."/>
        </authorList>
    </citation>
    <scope>NUCLEOTIDE SEQUENCE</scope>
    <source>
        <strain evidence="6">20211129_DDA</strain>
        <tissue evidence="6">Liver</tissue>
    </source>
</reference>
<dbReference type="PROSITE" id="PS50102">
    <property type="entry name" value="RRM"/>
    <property type="match status" value="2"/>
</dbReference>
<keyword evidence="1" id="KW-0677">Repeat</keyword>
<keyword evidence="7" id="KW-1185">Reference proteome</keyword>
<evidence type="ECO:0000313" key="7">
    <source>
        <dbReference type="Proteomes" id="UP001066276"/>
    </source>
</evidence>
<dbReference type="SUPFAM" id="SSF54928">
    <property type="entry name" value="RNA-binding domain, RBD"/>
    <property type="match status" value="4"/>
</dbReference>
<gene>
    <name evidence="6" type="ORF">NDU88_002385</name>
</gene>
<feature type="compositionally biased region" description="Basic and acidic residues" evidence="4">
    <location>
        <begin position="201"/>
        <end position="212"/>
    </location>
</feature>
<evidence type="ECO:0000256" key="1">
    <source>
        <dbReference type="ARBA" id="ARBA00022737"/>
    </source>
</evidence>
<feature type="domain" description="RRM" evidence="5">
    <location>
        <begin position="529"/>
        <end position="606"/>
    </location>
</feature>
<protein>
    <recommendedName>
        <fullName evidence="5">RRM domain-containing protein</fullName>
    </recommendedName>
</protein>
<sequence length="812" mass="91378">MGNNRIHVYMANMCYLDLLCAIKGSGLETKKNRSVALTLPACIAAGERCFETSRERSAACRHLLALRKGAFEGCRRAPCGCAILSRFTLGKSKTVASVNLVLQDYQLLKSRCFSLFTLNMAVVIRLQGLPVVAGSADIRQFFAGLHIPDGGVHIIGGERGEAFIIFATDEDARRAMGRTGGIIKKSTIQLFLSSKAEMQHTVESNRKSDRGMRKGSSSAGAGIPSNAVTAMRKGVHSTDYPSRPERGIDTNGARPINTSASKMNYGGNSAETKTFTSKNLQYVHLAGMPYTVTEEEVRTFFHGLHLDDIMLLRHPDGRRNGSGIVKFATNKDAIEGLKRNNEYIGARFVKVSPSSEEQWIHFGGVLTNRPKPPRIRSRERTPQRDLYAKHHTESRSPPRKQMRSRSPSSLEFYIHMKNLPVQTDKRSIRKFFKSFDLADTQIKIISTKHNTMDAFVLFKNESDYNRALEFHKEMFNDQRVYIYAISRKSMLEMIEDFEAFERKRAVAKERQREDNFPETRFDANPGSRICMYIRNFPFDVTKLEVQKFFVGFNVHEDDIYLLTDDKGVGLGEALVKFSSEEQAKNAEYLDRRRFLGTEVLLRRISAKQMEEFGLKAFSGLKSKGQDHTPSPYGGKDYLHSVDLRGPDFRSGPEAFNAPADHFRSPRPPMDLKADTFGRARVGRFPEERFTNQGINDFAGGVTKIRLKNVPYTVTVNEILDFFYGYRVIPDSVTIAYTKQGLPTGIAILAVESYEEAIAAIRELNERPIGPRKCLVREVSILVGPLKGGSCKVVPDCSHSVWHVDALKSFYKD</sequence>
<feature type="region of interest" description="Disordered" evidence="4">
    <location>
        <begin position="368"/>
        <end position="407"/>
    </location>
</feature>
<name>A0AAV7UXH6_PLEWA</name>
<accession>A0AAV7UXH6</accession>
<dbReference type="EMBL" id="JANPWB010000004">
    <property type="protein sequence ID" value="KAJ1193079.1"/>
    <property type="molecule type" value="Genomic_DNA"/>
</dbReference>
<evidence type="ECO:0000256" key="3">
    <source>
        <dbReference type="PROSITE-ProRule" id="PRU00176"/>
    </source>
</evidence>
<feature type="compositionally biased region" description="Basic and acidic residues" evidence="4">
    <location>
        <begin position="376"/>
        <end position="396"/>
    </location>
</feature>
<feature type="region of interest" description="Disordered" evidence="4">
    <location>
        <begin position="201"/>
        <end position="265"/>
    </location>
</feature>
<proteinExistence type="predicted"/>